<dbReference type="PROSITE" id="PS50292">
    <property type="entry name" value="PEROXIDASE_3"/>
    <property type="match status" value="1"/>
</dbReference>
<evidence type="ECO:0000256" key="5">
    <source>
        <dbReference type="ARBA" id="ARBA00022737"/>
    </source>
</evidence>
<organism evidence="9 10">
    <name type="scientific">Sinisalibacter aestuarii</name>
    <dbReference type="NCBI Taxonomy" id="2949426"/>
    <lineage>
        <taxon>Bacteria</taxon>
        <taxon>Pseudomonadati</taxon>
        <taxon>Pseudomonadota</taxon>
        <taxon>Alphaproteobacteria</taxon>
        <taxon>Rhodobacterales</taxon>
        <taxon>Roseobacteraceae</taxon>
        <taxon>Sinisalibacter</taxon>
    </lineage>
</organism>
<evidence type="ECO:0000313" key="9">
    <source>
        <dbReference type="EMBL" id="GKY89225.1"/>
    </source>
</evidence>
<dbReference type="Gene3D" id="2.60.40.60">
    <property type="entry name" value="Cadherins"/>
    <property type="match status" value="2"/>
</dbReference>
<evidence type="ECO:0000256" key="1">
    <source>
        <dbReference type="ARBA" id="ARBA00004370"/>
    </source>
</evidence>
<keyword evidence="10" id="KW-1185">Reference proteome</keyword>
<reference evidence="9" key="1">
    <citation type="journal article" date="2023" name="Int. J. Syst. Evol. Microbiol.">
        <title>Sinisalibacter aestuarii sp. nov., isolated from estuarine sediment of the Arakawa River.</title>
        <authorList>
            <person name="Arafat S.T."/>
            <person name="Hirano S."/>
            <person name="Sato A."/>
            <person name="Takeuchi K."/>
            <person name="Yasuda T."/>
            <person name="Terahara T."/>
            <person name="Hamada M."/>
            <person name="Kobayashi T."/>
        </authorList>
    </citation>
    <scope>NUCLEOTIDE SEQUENCE</scope>
    <source>
        <strain evidence="9">B-399</strain>
    </source>
</reference>
<evidence type="ECO:0000313" key="10">
    <source>
        <dbReference type="Proteomes" id="UP001144205"/>
    </source>
</evidence>
<evidence type="ECO:0000256" key="4">
    <source>
        <dbReference type="ARBA" id="ARBA00022656"/>
    </source>
</evidence>
<keyword evidence="3" id="KW-0964">Secreted</keyword>
<keyword evidence="5" id="KW-0677">Repeat</keyword>
<dbReference type="CDD" id="cd11304">
    <property type="entry name" value="Cadherin_repeat"/>
    <property type="match status" value="2"/>
</dbReference>
<proteinExistence type="predicted"/>
<dbReference type="EMBL" id="BROH01000010">
    <property type="protein sequence ID" value="GKY89225.1"/>
    <property type="molecule type" value="Genomic_DNA"/>
</dbReference>
<dbReference type="PRINTS" id="PR00313">
    <property type="entry name" value="CABNDNGRPT"/>
</dbReference>
<dbReference type="SUPFAM" id="SSF48113">
    <property type="entry name" value="Heme-dependent peroxidases"/>
    <property type="match status" value="1"/>
</dbReference>
<keyword evidence="4" id="KW-0800">Toxin</keyword>
<dbReference type="PROSITE" id="PS50268">
    <property type="entry name" value="CADHERIN_2"/>
    <property type="match status" value="2"/>
</dbReference>
<keyword evidence="6" id="KW-0843">Virulence</keyword>
<dbReference type="InterPro" id="IPR018511">
    <property type="entry name" value="Hemolysin-typ_Ca-bd_CS"/>
</dbReference>
<evidence type="ECO:0000256" key="7">
    <source>
        <dbReference type="ARBA" id="ARBA00023136"/>
    </source>
</evidence>
<dbReference type="InterPro" id="IPR010255">
    <property type="entry name" value="Haem_peroxidase_sf"/>
</dbReference>
<dbReference type="InterPro" id="IPR001343">
    <property type="entry name" value="Hemolysn_Ca-bd"/>
</dbReference>
<dbReference type="InterPro" id="IPR019791">
    <property type="entry name" value="Haem_peroxidase_animal"/>
</dbReference>
<accession>A0ABQ5LW50</accession>
<dbReference type="SMART" id="SM00112">
    <property type="entry name" value="CA"/>
    <property type="match status" value="1"/>
</dbReference>
<dbReference type="Gene3D" id="1.10.640.10">
    <property type="entry name" value="Haem peroxidase domain superfamily, animal type"/>
    <property type="match status" value="1"/>
</dbReference>
<dbReference type="InterPro" id="IPR002126">
    <property type="entry name" value="Cadherin-like_dom"/>
</dbReference>
<dbReference type="Gene3D" id="2.150.10.10">
    <property type="entry name" value="Serralysin-like metalloprotease, C-terminal"/>
    <property type="match status" value="5"/>
</dbReference>
<gene>
    <name evidence="9" type="ORF">STA1M1_30940</name>
</gene>
<dbReference type="InterPro" id="IPR050557">
    <property type="entry name" value="RTX_toxin/Mannuronan_C5-epim"/>
</dbReference>
<dbReference type="InterPro" id="IPR037120">
    <property type="entry name" value="Haem_peroxidase_sf_animal"/>
</dbReference>
<comment type="caution">
    <text evidence="9">The sequence shown here is derived from an EMBL/GenBank/DDBJ whole genome shotgun (WGS) entry which is preliminary data.</text>
</comment>
<keyword evidence="7" id="KW-0472">Membrane</keyword>
<dbReference type="PROSITE" id="PS00330">
    <property type="entry name" value="HEMOLYSIN_CALCIUM"/>
    <property type="match status" value="8"/>
</dbReference>
<dbReference type="PANTHER" id="PTHR38340">
    <property type="entry name" value="S-LAYER PROTEIN"/>
    <property type="match status" value="1"/>
</dbReference>
<protein>
    <recommendedName>
        <fullName evidence="8">Cadherin domain-containing protein</fullName>
    </recommendedName>
</protein>
<dbReference type="InterPro" id="IPR003995">
    <property type="entry name" value="RTX_toxin_determinant-A"/>
</dbReference>
<dbReference type="SUPFAM" id="SSF51120">
    <property type="entry name" value="beta-Roll"/>
    <property type="match status" value="5"/>
</dbReference>
<dbReference type="InterPro" id="IPR020894">
    <property type="entry name" value="Cadherin_CS"/>
</dbReference>
<dbReference type="PRINTS" id="PR01488">
    <property type="entry name" value="RTXTOXINA"/>
</dbReference>
<comment type="subcellular location">
    <subcellularLocation>
        <location evidence="1">Membrane</location>
    </subcellularLocation>
    <subcellularLocation>
        <location evidence="2">Secreted</location>
    </subcellularLocation>
</comment>
<evidence type="ECO:0000256" key="3">
    <source>
        <dbReference type="ARBA" id="ARBA00022525"/>
    </source>
</evidence>
<feature type="domain" description="Cadherin" evidence="8">
    <location>
        <begin position="1162"/>
        <end position="1272"/>
    </location>
</feature>
<evidence type="ECO:0000256" key="2">
    <source>
        <dbReference type="ARBA" id="ARBA00004613"/>
    </source>
</evidence>
<dbReference type="Pfam" id="PF03098">
    <property type="entry name" value="An_peroxidase"/>
    <property type="match status" value="2"/>
</dbReference>
<dbReference type="PROSITE" id="PS00232">
    <property type="entry name" value="CADHERIN_1"/>
    <property type="match status" value="1"/>
</dbReference>
<dbReference type="InterPro" id="IPR011049">
    <property type="entry name" value="Serralysin-like_metalloprot_C"/>
</dbReference>
<evidence type="ECO:0000256" key="6">
    <source>
        <dbReference type="ARBA" id="ARBA00023026"/>
    </source>
</evidence>
<sequence length="1622" mass="168265">MFDQVNAGDTPAPGADPLAPIGIRTIDGSNNNISGLPLVDQFGNIVDPSTFGMVDHAFVNWSDSTSPLAYASTGPIVTDGSERLISNLVVDMTNNNPATDTAPLLTQGDRSVDRLPENSLFTFFGQFFDHGLDFISRGGDSLTIPTPDMPGPGVIPLNRGEVDANGNTINHTAPFVEQSQTYGSKATTTFYLMEYDMNGEATGELVHGVDGGMGTWADIKANALKWAQAQATAAGVTLPTEMLTDAHVLDVPDWTMWDVATGQFLPGAGTGQAFLADIAHFANPDGGKIADGDNVINTIPPAANEYDNELLDAHYVSGDPRVNENAALTAIHQAFHGEHTRILHMIEDWISQQNQLDPTFAAQWTGEMKFQATKLANEMQYQHLVFEEFGRRMSPNIDAFAQYDININPNITEEFSQAVYRLGHSQLTDTVKTMNTTGDVVDLTLVNAFLNPEMFNQFGAGDFLKGGQFEQGARIDEFVTDALRNFLVGLPLDLAAINIARGREVGLPSLNQLRADLFAQTGGEASLRPYESWADFGGNLLNEGSLVNFIAAYGTHATLDTARASGNTTAMRSAAQDLIDNDAAFMNEDAATSGVDNIDLWIGGLAEKKVPLGLLGSTFDFVFAQQMIALQNGDRFYYLARIGGNLLAEIEGQTLADLMMRSGDAVHLNGDVFGTPDDLVEMGATAAVDLLKTPTQANWYYSEILAGTHSDNVIEGGAGNDMIYGEGGNDTLFGGENDDHVYGGAGNDIIWGDAGFDKLRGDAGDDEIHGGADDDIINGNSGNDVLFGDAGFDEIFAGPGDDIVHGGAQDDGLLGQEGDDILYGDAGDDGLDGGDGDDILFGGFGVDRLQGFAGDDMLFGGAGADSFDGGVGGYDIANYEDWLADADPGIMTGVRLTINMLNPALSTGEALGDTFLDIEELRGTIWDDIIVGDDIGLILNGNAGNDRITGGLGIDTFIGGEGDDRLIGDGLGQDIALFRGSIDDFTFGSGLPGQTTVTDTAGTEGTDTLTGIEWAMFDDALLDISTGEFAPLVNLPNTVERVQNGTTIIGELQLDTNFVDGTPVPGVGTVVGDLDIIDSDGPNGAVTLGLLGPDAALFDIVPGGAGSSGNQLIFIGGGVGSFINYEAKQFYNVTVTAADASGGSEFNLKIVVDDVNDNAPVMVGASRVNVTEVTSPVAAIYYANSTDLDTTGEEITYTLGGVDAGAFNLSANGELHFADVPLFGAPVDTGGDNVYDVTITASDGVNSSEAKNVAIHVTDTANFVLVPGTPASETLLGSSADNHITGEGGNDRLFGKGGANWLEGGIGNDRLFGGGANDILSGGDNNDFLRGGGGADFIDGGNGIDRASWNASSEGVTVNLALGTGAGGSASGDLITNVEEMEGSDFADNLTGDDGDNWIAGRGGADTLAGGLGNDVIFGNAGSDNLLGGDNDDLLIGGAGADTLNGGTGQDRAEYVQSGAAVQVDLGSGVGTGGDAAGDILISIENVNGSNFADTLTGDGNANILRGRSGDDVLNGGAGDDVINGENGVDTINGGADDDVLYGGNDADTFVFDPNWGNDTIVDFEDGVDLLDFSAFAGLDFSGLTVVPSGSETTISITGDPLNTILVQGGATIDSSDFIFAI</sequence>
<dbReference type="Proteomes" id="UP001144205">
    <property type="component" value="Unassembled WGS sequence"/>
</dbReference>
<name>A0ABQ5LW50_9RHOB</name>
<evidence type="ECO:0000259" key="8">
    <source>
        <dbReference type="PROSITE" id="PS50268"/>
    </source>
</evidence>
<dbReference type="PANTHER" id="PTHR38340:SF1">
    <property type="entry name" value="S-LAYER PROTEIN"/>
    <property type="match status" value="1"/>
</dbReference>
<dbReference type="Pfam" id="PF00353">
    <property type="entry name" value="HemolysinCabind"/>
    <property type="match status" value="8"/>
</dbReference>
<feature type="domain" description="Cadherin" evidence="8">
    <location>
        <begin position="1068"/>
        <end position="1162"/>
    </location>
</feature>